<feature type="region of interest" description="Disordered" evidence="1">
    <location>
        <begin position="166"/>
        <end position="219"/>
    </location>
</feature>
<protein>
    <submittedName>
        <fullName evidence="2">Uncharacterized protein</fullName>
    </submittedName>
</protein>
<feature type="compositionally biased region" description="Basic and acidic residues" evidence="1">
    <location>
        <begin position="207"/>
        <end position="219"/>
    </location>
</feature>
<accession>A0AA38S0L1</accession>
<evidence type="ECO:0000313" key="3">
    <source>
        <dbReference type="Proteomes" id="UP001174694"/>
    </source>
</evidence>
<feature type="compositionally biased region" description="Basic and acidic residues" evidence="1">
    <location>
        <begin position="166"/>
        <end position="176"/>
    </location>
</feature>
<dbReference type="EMBL" id="JANBVO010000005">
    <property type="protein sequence ID" value="KAJ9151748.1"/>
    <property type="molecule type" value="Genomic_DNA"/>
</dbReference>
<feature type="region of interest" description="Disordered" evidence="1">
    <location>
        <begin position="1"/>
        <end position="88"/>
    </location>
</feature>
<evidence type="ECO:0000313" key="2">
    <source>
        <dbReference type="EMBL" id="KAJ9151748.1"/>
    </source>
</evidence>
<comment type="caution">
    <text evidence="2">The sequence shown here is derived from an EMBL/GenBank/DDBJ whole genome shotgun (WGS) entry which is preliminary data.</text>
</comment>
<reference evidence="2" key="1">
    <citation type="submission" date="2022-07" db="EMBL/GenBank/DDBJ databases">
        <title>Fungi with potential for degradation of polypropylene.</title>
        <authorList>
            <person name="Gostincar C."/>
        </authorList>
    </citation>
    <scope>NUCLEOTIDE SEQUENCE</scope>
    <source>
        <strain evidence="2">EXF-13308</strain>
    </source>
</reference>
<organism evidence="2 3">
    <name type="scientific">Pleurostoma richardsiae</name>
    <dbReference type="NCBI Taxonomy" id="41990"/>
    <lineage>
        <taxon>Eukaryota</taxon>
        <taxon>Fungi</taxon>
        <taxon>Dikarya</taxon>
        <taxon>Ascomycota</taxon>
        <taxon>Pezizomycotina</taxon>
        <taxon>Sordariomycetes</taxon>
        <taxon>Sordariomycetidae</taxon>
        <taxon>Calosphaeriales</taxon>
        <taxon>Pleurostomataceae</taxon>
        <taxon>Pleurostoma</taxon>
    </lineage>
</organism>
<gene>
    <name evidence="2" type="ORF">NKR23_g2795</name>
</gene>
<evidence type="ECO:0000256" key="1">
    <source>
        <dbReference type="SAM" id="MobiDB-lite"/>
    </source>
</evidence>
<feature type="compositionally biased region" description="Basic and acidic residues" evidence="1">
    <location>
        <begin position="258"/>
        <end position="276"/>
    </location>
</feature>
<sequence length="336" mass="36740">MDWRSYGIPFPVYPSFEEYPTPRQMREDMQDLLSSLNSSRERPESSTNRRTSHRAAKNSSPPPPAAATTTAVARTPPGPSRRPAGTTSLKLAMEDLCSQLEAARRFYSPYLERFDRSVRGVSSYADPATLDRLWRDLLERAGPREGGADTDRERFGTMAEDVRRRLEQAKAAHEASRAAAAAGQRGKSRDAWGVMPSRGGGDDWESSEERRREKADREQFEMEKAVLFCGRILALAGRAESKRSACAELVGVIESAIRELGPKPKKQGVEAKHVGDGSKQGVDNNASSDRSTQGTPNSHQRGGATDQWSNSWEQQGGGGAGWQDSQGGTAGNQEAT</sequence>
<feature type="region of interest" description="Disordered" evidence="1">
    <location>
        <begin position="258"/>
        <end position="336"/>
    </location>
</feature>
<proteinExistence type="predicted"/>
<feature type="compositionally biased region" description="Polar residues" evidence="1">
    <location>
        <begin position="281"/>
        <end position="313"/>
    </location>
</feature>
<keyword evidence="3" id="KW-1185">Reference proteome</keyword>
<dbReference type="AlphaFoldDB" id="A0AA38S0L1"/>
<dbReference type="Proteomes" id="UP001174694">
    <property type="component" value="Unassembled WGS sequence"/>
</dbReference>
<name>A0AA38S0L1_9PEZI</name>
<feature type="compositionally biased region" description="Low complexity" evidence="1">
    <location>
        <begin position="66"/>
        <end position="75"/>
    </location>
</feature>